<dbReference type="Pfam" id="PF03453">
    <property type="entry name" value="MoeA_N"/>
    <property type="match status" value="1"/>
</dbReference>
<dbReference type="Gene3D" id="2.170.190.11">
    <property type="entry name" value="Molybdopterin biosynthesis moea protein, domain 3"/>
    <property type="match status" value="1"/>
</dbReference>
<keyword evidence="8 10" id="KW-0501">Molybdenum cofactor biosynthesis</keyword>
<dbReference type="InterPro" id="IPR036688">
    <property type="entry name" value="MoeA_C_domain_IV_sf"/>
</dbReference>
<keyword evidence="10 12" id="KW-0808">Transferase</keyword>
<dbReference type="SUPFAM" id="SSF63867">
    <property type="entry name" value="MoeA C-terminal domain-like"/>
    <property type="match status" value="1"/>
</dbReference>
<keyword evidence="10" id="KW-0460">Magnesium</keyword>
<evidence type="ECO:0000256" key="8">
    <source>
        <dbReference type="ARBA" id="ARBA00023150"/>
    </source>
</evidence>
<comment type="function">
    <text evidence="2">May be involved in the biosynthesis of molybdopterin.</text>
</comment>
<proteinExistence type="inferred from homology"/>
<dbReference type="CDD" id="cd00887">
    <property type="entry name" value="MoeA"/>
    <property type="match status" value="1"/>
</dbReference>
<dbReference type="RefSeq" id="WP_092281904.1">
    <property type="nucleotide sequence ID" value="NZ_FOXR01000003.1"/>
</dbReference>
<sequence>MKDYHFTAVLPDVARDSIEKILKEYLVLGKETISIYEAGNRFASQDYFSVNTCPPVDVAAMDGYAVNAQETYDATDAQPKMIQNFEVVQTGHSIKSFDAVVPFEEAQKEDGGIKIFKSYYPRQNVRLKGEDVQRGQVIVKKGELLTEFEQVYLKAGGYREVEVFKMPRLVFLPTGDELVDVIERENQLVEFNSVLFSSLLKKYGFDISIFEPAPNDIAELTGRIETLLEKYDILFINGGSSKGDMDLTAEAVSRLGEVIVHGVAIKPGKPTIIGRVNKKLVMGLPGYPVSMFFAVKELFLKAFFNAYNLNPKQKTIWALLERRLFSDIGAEEYIRVSIENDQGRNLARVLKRGASVISSLKRADGYIVIPVNADLLEEGSLVEVKLI</sequence>
<dbReference type="UniPathway" id="UPA00344"/>
<evidence type="ECO:0000256" key="6">
    <source>
        <dbReference type="ARBA" id="ARBA00021108"/>
    </source>
</evidence>
<dbReference type="Gene3D" id="2.40.340.10">
    <property type="entry name" value="MoeA, C-terminal, domain IV"/>
    <property type="match status" value="1"/>
</dbReference>
<evidence type="ECO:0000256" key="1">
    <source>
        <dbReference type="ARBA" id="ARBA00002901"/>
    </source>
</evidence>
<reference evidence="12 13" key="1">
    <citation type="submission" date="2016-10" db="EMBL/GenBank/DDBJ databases">
        <authorList>
            <person name="de Groot N.N."/>
        </authorList>
    </citation>
    <scope>NUCLEOTIDE SEQUENCE [LARGE SCALE GENOMIC DNA]</scope>
    <source>
        <strain evidence="12 13">DSM 20678</strain>
    </source>
</reference>
<dbReference type="STRING" id="937334.SAMN05444406_10342"/>
<organism evidence="12 13">
    <name type="scientific">Caldicoprobacter faecalis</name>
    <dbReference type="NCBI Taxonomy" id="937334"/>
    <lineage>
        <taxon>Bacteria</taxon>
        <taxon>Bacillati</taxon>
        <taxon>Bacillota</taxon>
        <taxon>Clostridia</taxon>
        <taxon>Caldicoprobacterales</taxon>
        <taxon>Caldicoprobacteraceae</taxon>
        <taxon>Caldicoprobacter</taxon>
    </lineage>
</organism>
<evidence type="ECO:0000256" key="3">
    <source>
        <dbReference type="ARBA" id="ARBA00005046"/>
    </source>
</evidence>
<evidence type="ECO:0000313" key="13">
    <source>
        <dbReference type="Proteomes" id="UP000198577"/>
    </source>
</evidence>
<dbReference type="Pfam" id="PF00994">
    <property type="entry name" value="MoCF_biosynth"/>
    <property type="match status" value="1"/>
</dbReference>
<name>A0A1I5SSZ8_9FIRM</name>
<keyword evidence="7 10" id="KW-0500">Molybdenum</keyword>
<evidence type="ECO:0000259" key="11">
    <source>
        <dbReference type="SMART" id="SM00852"/>
    </source>
</evidence>
<dbReference type="AlphaFoldDB" id="A0A1I5SSZ8"/>
<dbReference type="OrthoDB" id="9804758at2"/>
<dbReference type="Gene3D" id="3.90.105.10">
    <property type="entry name" value="Molybdopterin biosynthesis moea protein, domain 2"/>
    <property type="match status" value="1"/>
</dbReference>
<dbReference type="SUPFAM" id="SSF63882">
    <property type="entry name" value="MoeA N-terminal region -like"/>
    <property type="match status" value="1"/>
</dbReference>
<dbReference type="SMART" id="SM00852">
    <property type="entry name" value="MoCF_biosynth"/>
    <property type="match status" value="1"/>
</dbReference>
<feature type="domain" description="MoaB/Mog" evidence="11">
    <location>
        <begin position="170"/>
        <end position="306"/>
    </location>
</feature>
<dbReference type="SUPFAM" id="SSF53218">
    <property type="entry name" value="Molybdenum cofactor biosynthesis proteins"/>
    <property type="match status" value="1"/>
</dbReference>
<evidence type="ECO:0000256" key="5">
    <source>
        <dbReference type="ARBA" id="ARBA00013269"/>
    </source>
</evidence>
<protein>
    <recommendedName>
        <fullName evidence="6 10">Molybdopterin molybdenumtransferase</fullName>
        <ecNumber evidence="5 10">2.10.1.1</ecNumber>
    </recommendedName>
</protein>
<dbReference type="EC" id="2.10.1.1" evidence="5 10"/>
<dbReference type="Pfam" id="PF03454">
    <property type="entry name" value="MoeA_C"/>
    <property type="match status" value="1"/>
</dbReference>
<dbReference type="InterPro" id="IPR005111">
    <property type="entry name" value="MoeA_C_domain_IV"/>
</dbReference>
<comment type="similarity">
    <text evidence="4 10">Belongs to the MoeA family.</text>
</comment>
<dbReference type="InterPro" id="IPR008284">
    <property type="entry name" value="MoCF_biosynth_CS"/>
</dbReference>
<gene>
    <name evidence="12" type="ORF">SAMN05444406_10342</name>
</gene>
<dbReference type="GO" id="GO:0006777">
    <property type="term" value="P:Mo-molybdopterin cofactor biosynthetic process"/>
    <property type="evidence" value="ECO:0007669"/>
    <property type="project" value="UniProtKB-UniRule"/>
</dbReference>
<comment type="catalytic activity">
    <reaction evidence="9">
        <text>adenylyl-molybdopterin + molybdate = Mo-molybdopterin + AMP + H(+)</text>
        <dbReference type="Rhea" id="RHEA:35047"/>
        <dbReference type="ChEBI" id="CHEBI:15378"/>
        <dbReference type="ChEBI" id="CHEBI:36264"/>
        <dbReference type="ChEBI" id="CHEBI:62727"/>
        <dbReference type="ChEBI" id="CHEBI:71302"/>
        <dbReference type="ChEBI" id="CHEBI:456215"/>
        <dbReference type="EC" id="2.10.1.1"/>
    </reaction>
</comment>
<evidence type="ECO:0000256" key="10">
    <source>
        <dbReference type="RuleBase" id="RU365090"/>
    </source>
</evidence>
<dbReference type="InterPro" id="IPR036425">
    <property type="entry name" value="MoaB/Mog-like_dom_sf"/>
</dbReference>
<dbReference type="InterPro" id="IPR036135">
    <property type="entry name" value="MoeA_linker/N_sf"/>
</dbReference>
<evidence type="ECO:0000256" key="2">
    <source>
        <dbReference type="ARBA" id="ARBA00003487"/>
    </source>
</evidence>
<comment type="pathway">
    <text evidence="3 10">Cofactor biosynthesis; molybdopterin biosynthesis.</text>
</comment>
<dbReference type="GO" id="GO:0046872">
    <property type="term" value="F:metal ion binding"/>
    <property type="evidence" value="ECO:0007669"/>
    <property type="project" value="UniProtKB-UniRule"/>
</dbReference>
<keyword evidence="13" id="KW-1185">Reference proteome</keyword>
<dbReference type="InterPro" id="IPR005110">
    <property type="entry name" value="MoeA_linker/N"/>
</dbReference>
<accession>A0A1I5SSZ8</accession>
<dbReference type="PROSITE" id="PS01079">
    <property type="entry name" value="MOCF_BIOSYNTHESIS_2"/>
    <property type="match status" value="1"/>
</dbReference>
<dbReference type="InterPro" id="IPR038987">
    <property type="entry name" value="MoeA-like"/>
</dbReference>
<comment type="function">
    <text evidence="1 10">Catalyzes the insertion of molybdate into adenylated molybdopterin with the concomitant release of AMP.</text>
</comment>
<dbReference type="InterPro" id="IPR001453">
    <property type="entry name" value="MoaB/Mog_dom"/>
</dbReference>
<evidence type="ECO:0000256" key="9">
    <source>
        <dbReference type="ARBA" id="ARBA00047317"/>
    </source>
</evidence>
<dbReference type="GO" id="GO:0061599">
    <property type="term" value="F:molybdopterin molybdotransferase activity"/>
    <property type="evidence" value="ECO:0007669"/>
    <property type="project" value="UniProtKB-UniRule"/>
</dbReference>
<dbReference type="GO" id="GO:0005829">
    <property type="term" value="C:cytosol"/>
    <property type="evidence" value="ECO:0007669"/>
    <property type="project" value="TreeGrafter"/>
</dbReference>
<dbReference type="Gene3D" id="3.40.980.10">
    <property type="entry name" value="MoaB/Mog-like domain"/>
    <property type="match status" value="1"/>
</dbReference>
<dbReference type="PANTHER" id="PTHR10192">
    <property type="entry name" value="MOLYBDOPTERIN BIOSYNTHESIS PROTEIN"/>
    <property type="match status" value="1"/>
</dbReference>
<dbReference type="EMBL" id="FOXR01000003">
    <property type="protein sequence ID" value="SFP73869.1"/>
    <property type="molecule type" value="Genomic_DNA"/>
</dbReference>
<evidence type="ECO:0000313" key="12">
    <source>
        <dbReference type="EMBL" id="SFP73869.1"/>
    </source>
</evidence>
<dbReference type="PANTHER" id="PTHR10192:SF16">
    <property type="entry name" value="MOLYBDOPTERIN MOLYBDENUMTRANSFERASE"/>
    <property type="match status" value="1"/>
</dbReference>
<keyword evidence="10" id="KW-0479">Metal-binding</keyword>
<evidence type="ECO:0000256" key="4">
    <source>
        <dbReference type="ARBA" id="ARBA00010763"/>
    </source>
</evidence>
<comment type="cofactor">
    <cofactor evidence="10">
        <name>Mg(2+)</name>
        <dbReference type="ChEBI" id="CHEBI:18420"/>
    </cofactor>
</comment>
<evidence type="ECO:0000256" key="7">
    <source>
        <dbReference type="ARBA" id="ARBA00022505"/>
    </source>
</evidence>
<dbReference type="Proteomes" id="UP000198577">
    <property type="component" value="Unassembled WGS sequence"/>
</dbReference>